<name>A0A4Z2IDR2_9TELE</name>
<evidence type="ECO:0000313" key="3">
    <source>
        <dbReference type="Proteomes" id="UP000314294"/>
    </source>
</evidence>
<keyword evidence="3" id="KW-1185">Reference proteome</keyword>
<sequence length="113" mass="12325">MNVRKSPSNTFGFKEEKRIPLPTRCRSVGPEVSSPGVLLSANALYSSVSAITELLDDEKCEAECEELPQDGEEGPVSSDSPQHTHTHTDERPSASEMSDIGMTRLLLVHANML</sequence>
<evidence type="ECO:0000313" key="2">
    <source>
        <dbReference type="EMBL" id="TNN75881.1"/>
    </source>
</evidence>
<dbReference type="EMBL" id="SRLO01000098">
    <property type="protein sequence ID" value="TNN75881.1"/>
    <property type="molecule type" value="Genomic_DNA"/>
</dbReference>
<feature type="compositionally biased region" description="Acidic residues" evidence="1">
    <location>
        <begin position="63"/>
        <end position="73"/>
    </location>
</feature>
<evidence type="ECO:0000256" key="1">
    <source>
        <dbReference type="SAM" id="MobiDB-lite"/>
    </source>
</evidence>
<dbReference type="Proteomes" id="UP000314294">
    <property type="component" value="Unassembled WGS sequence"/>
</dbReference>
<comment type="caution">
    <text evidence="2">The sequence shown here is derived from an EMBL/GenBank/DDBJ whole genome shotgun (WGS) entry which is preliminary data.</text>
</comment>
<protein>
    <submittedName>
        <fullName evidence="2">Uncharacterized protein</fullName>
    </submittedName>
</protein>
<accession>A0A4Z2IDR2</accession>
<proteinExistence type="predicted"/>
<gene>
    <name evidence="2" type="ORF">EYF80_013851</name>
</gene>
<dbReference type="AlphaFoldDB" id="A0A4Z2IDR2"/>
<organism evidence="2 3">
    <name type="scientific">Liparis tanakae</name>
    <name type="common">Tanaka's snailfish</name>
    <dbReference type="NCBI Taxonomy" id="230148"/>
    <lineage>
        <taxon>Eukaryota</taxon>
        <taxon>Metazoa</taxon>
        <taxon>Chordata</taxon>
        <taxon>Craniata</taxon>
        <taxon>Vertebrata</taxon>
        <taxon>Euteleostomi</taxon>
        <taxon>Actinopterygii</taxon>
        <taxon>Neopterygii</taxon>
        <taxon>Teleostei</taxon>
        <taxon>Neoteleostei</taxon>
        <taxon>Acanthomorphata</taxon>
        <taxon>Eupercaria</taxon>
        <taxon>Perciformes</taxon>
        <taxon>Cottioidei</taxon>
        <taxon>Cottales</taxon>
        <taxon>Liparidae</taxon>
        <taxon>Liparis</taxon>
    </lineage>
</organism>
<reference evidence="2 3" key="1">
    <citation type="submission" date="2019-03" db="EMBL/GenBank/DDBJ databases">
        <title>First draft genome of Liparis tanakae, snailfish: a comprehensive survey of snailfish specific genes.</title>
        <authorList>
            <person name="Kim W."/>
            <person name="Song I."/>
            <person name="Jeong J.-H."/>
            <person name="Kim D."/>
            <person name="Kim S."/>
            <person name="Ryu S."/>
            <person name="Song J.Y."/>
            <person name="Lee S.K."/>
        </authorList>
    </citation>
    <scope>NUCLEOTIDE SEQUENCE [LARGE SCALE GENOMIC DNA]</scope>
    <source>
        <tissue evidence="2">Muscle</tissue>
    </source>
</reference>
<feature type="region of interest" description="Disordered" evidence="1">
    <location>
        <begin position="63"/>
        <end position="100"/>
    </location>
</feature>